<evidence type="ECO:0000256" key="3">
    <source>
        <dbReference type="ARBA" id="ARBA00023015"/>
    </source>
</evidence>
<dbReference type="PRINTS" id="PR00038">
    <property type="entry name" value="HTHLUXR"/>
</dbReference>
<dbReference type="InterPro" id="IPR036388">
    <property type="entry name" value="WH-like_DNA-bd_sf"/>
</dbReference>
<protein>
    <submittedName>
        <fullName evidence="9">LuxR family two component transcriptional regulator</fullName>
    </submittedName>
</protein>
<dbReference type="Gene3D" id="3.40.50.2300">
    <property type="match status" value="1"/>
</dbReference>
<comment type="caution">
    <text evidence="9">The sequence shown here is derived from an EMBL/GenBank/DDBJ whole genome shotgun (WGS) entry which is preliminary data.</text>
</comment>
<keyword evidence="10" id="KW-1185">Reference proteome</keyword>
<dbReference type="OrthoDB" id="9782655at2"/>
<reference evidence="9 10" key="1">
    <citation type="submission" date="2019-06" db="EMBL/GenBank/DDBJ databases">
        <title>Genomic Encyclopedia of Type Strains, Phase IV (KMG-V): Genome sequencing to study the core and pangenomes of soil and plant-associated prokaryotes.</title>
        <authorList>
            <person name="Whitman W."/>
        </authorList>
    </citation>
    <scope>NUCLEOTIDE SEQUENCE [LARGE SCALE GENOMIC DNA]</scope>
    <source>
        <strain evidence="9 10">BR 11622</strain>
    </source>
</reference>
<dbReference type="SMART" id="SM00448">
    <property type="entry name" value="REC"/>
    <property type="match status" value="1"/>
</dbReference>
<dbReference type="PROSITE" id="PS00622">
    <property type="entry name" value="HTH_LUXR_1"/>
    <property type="match status" value="1"/>
</dbReference>
<dbReference type="GO" id="GO:0000160">
    <property type="term" value="P:phosphorelay signal transduction system"/>
    <property type="evidence" value="ECO:0007669"/>
    <property type="project" value="UniProtKB-KW"/>
</dbReference>
<evidence type="ECO:0000256" key="4">
    <source>
        <dbReference type="ARBA" id="ARBA00023125"/>
    </source>
</evidence>
<evidence type="ECO:0000313" key="9">
    <source>
        <dbReference type="EMBL" id="TWB41044.1"/>
    </source>
</evidence>
<dbReference type="SMART" id="SM00421">
    <property type="entry name" value="HTH_LUXR"/>
    <property type="match status" value="1"/>
</dbReference>
<dbReference type="PANTHER" id="PTHR44688:SF16">
    <property type="entry name" value="DNA-BINDING TRANSCRIPTIONAL ACTIVATOR DEVR_DOSR"/>
    <property type="match status" value="1"/>
</dbReference>
<dbReference type="PROSITE" id="PS50043">
    <property type="entry name" value="HTH_LUXR_2"/>
    <property type="match status" value="1"/>
</dbReference>
<evidence type="ECO:0000313" key="10">
    <source>
        <dbReference type="Proteomes" id="UP000315751"/>
    </source>
</evidence>
<sequence length="209" mass="23405">MTKTELVQDAPFVYVVDDDEDVRGGVTDLFRSVGLNVKNYPSTRDFLADSLPDRPSCLVLDVRLPGESGLEFQSRLNATGTRLPIIFISGHADVPMSVQAMKSGAVDFLPKPFREQELLDAVSGALRVDAQRRREERDLDELRQLAAQLTPREVEVLKAVDRGLLNKQIAFEMGIAEITVKMHRSSAFRKLKARSVADMIQKVRRLALK</sequence>
<evidence type="ECO:0000256" key="5">
    <source>
        <dbReference type="ARBA" id="ARBA00023163"/>
    </source>
</evidence>
<keyword evidence="4" id="KW-0238">DNA-binding</keyword>
<dbReference type="SUPFAM" id="SSF52172">
    <property type="entry name" value="CheY-like"/>
    <property type="match status" value="1"/>
</dbReference>
<name>A0A560H5U1_9PROT</name>
<feature type="modified residue" description="4-aspartylphosphate" evidence="6">
    <location>
        <position position="61"/>
    </location>
</feature>
<accession>A0A560H5U1</accession>
<dbReference type="InterPro" id="IPR000792">
    <property type="entry name" value="Tscrpt_reg_LuxR_C"/>
</dbReference>
<keyword evidence="5" id="KW-0804">Transcription</keyword>
<feature type="domain" description="Response regulatory" evidence="8">
    <location>
        <begin position="12"/>
        <end position="126"/>
    </location>
</feature>
<evidence type="ECO:0000259" key="8">
    <source>
        <dbReference type="PROSITE" id="PS50110"/>
    </source>
</evidence>
<dbReference type="EMBL" id="VITR01000008">
    <property type="protein sequence ID" value="TWB41044.1"/>
    <property type="molecule type" value="Genomic_DNA"/>
</dbReference>
<proteinExistence type="predicted"/>
<feature type="domain" description="HTH luxR-type" evidence="7">
    <location>
        <begin position="142"/>
        <end position="207"/>
    </location>
</feature>
<dbReference type="GO" id="GO:0003677">
    <property type="term" value="F:DNA binding"/>
    <property type="evidence" value="ECO:0007669"/>
    <property type="project" value="UniProtKB-KW"/>
</dbReference>
<dbReference type="RefSeq" id="WP_145733362.1">
    <property type="nucleotide sequence ID" value="NZ_VITR01000008.1"/>
</dbReference>
<dbReference type="AlphaFoldDB" id="A0A560H5U1"/>
<dbReference type="PANTHER" id="PTHR44688">
    <property type="entry name" value="DNA-BINDING TRANSCRIPTIONAL ACTIVATOR DEVR_DOSR"/>
    <property type="match status" value="1"/>
</dbReference>
<dbReference type="PROSITE" id="PS50110">
    <property type="entry name" value="RESPONSE_REGULATORY"/>
    <property type="match status" value="1"/>
</dbReference>
<dbReference type="InterPro" id="IPR001789">
    <property type="entry name" value="Sig_transdc_resp-reg_receiver"/>
</dbReference>
<dbReference type="Proteomes" id="UP000315751">
    <property type="component" value="Unassembled WGS sequence"/>
</dbReference>
<dbReference type="InterPro" id="IPR011006">
    <property type="entry name" value="CheY-like_superfamily"/>
</dbReference>
<evidence type="ECO:0000259" key="7">
    <source>
        <dbReference type="PROSITE" id="PS50043"/>
    </source>
</evidence>
<keyword evidence="1 6" id="KW-0597">Phosphoprotein</keyword>
<organism evidence="9 10">
    <name type="scientific">Nitrospirillum amazonense</name>
    <dbReference type="NCBI Taxonomy" id="28077"/>
    <lineage>
        <taxon>Bacteria</taxon>
        <taxon>Pseudomonadati</taxon>
        <taxon>Pseudomonadota</taxon>
        <taxon>Alphaproteobacteria</taxon>
        <taxon>Rhodospirillales</taxon>
        <taxon>Azospirillaceae</taxon>
        <taxon>Nitrospirillum</taxon>
    </lineage>
</organism>
<dbReference type="GO" id="GO:0006355">
    <property type="term" value="P:regulation of DNA-templated transcription"/>
    <property type="evidence" value="ECO:0007669"/>
    <property type="project" value="InterPro"/>
</dbReference>
<dbReference type="CDD" id="cd06170">
    <property type="entry name" value="LuxR_C_like"/>
    <property type="match status" value="1"/>
</dbReference>
<dbReference type="FunFam" id="3.40.50.2300:FF:000018">
    <property type="entry name" value="DNA-binding transcriptional regulator NtrC"/>
    <property type="match status" value="1"/>
</dbReference>
<dbReference type="Pfam" id="PF00196">
    <property type="entry name" value="GerE"/>
    <property type="match status" value="1"/>
</dbReference>
<keyword evidence="2" id="KW-0902">Two-component regulatory system</keyword>
<dbReference type="Gene3D" id="1.10.10.10">
    <property type="entry name" value="Winged helix-like DNA-binding domain superfamily/Winged helix DNA-binding domain"/>
    <property type="match status" value="1"/>
</dbReference>
<dbReference type="Pfam" id="PF00072">
    <property type="entry name" value="Response_reg"/>
    <property type="match status" value="1"/>
</dbReference>
<gene>
    <name evidence="9" type="ORF">FBZ90_10868</name>
</gene>
<keyword evidence="3" id="KW-0805">Transcription regulation</keyword>
<evidence type="ECO:0000256" key="1">
    <source>
        <dbReference type="ARBA" id="ARBA00022553"/>
    </source>
</evidence>
<evidence type="ECO:0000256" key="6">
    <source>
        <dbReference type="PROSITE-ProRule" id="PRU00169"/>
    </source>
</evidence>
<evidence type="ECO:0000256" key="2">
    <source>
        <dbReference type="ARBA" id="ARBA00023012"/>
    </source>
</evidence>
<dbReference type="CDD" id="cd17537">
    <property type="entry name" value="REC_FixJ"/>
    <property type="match status" value="1"/>
</dbReference>